<evidence type="ECO:0000259" key="5">
    <source>
        <dbReference type="PROSITE" id="PS51460"/>
    </source>
</evidence>
<feature type="compositionally biased region" description="Gly residues" evidence="4">
    <location>
        <begin position="139"/>
        <end position="156"/>
    </location>
</feature>
<comment type="subcellular location">
    <subcellularLocation>
        <location evidence="1">Cytoplasm</location>
        <location evidence="1">Cytoskeleton</location>
    </subcellularLocation>
</comment>
<feature type="compositionally biased region" description="Pro residues" evidence="4">
    <location>
        <begin position="115"/>
        <end position="125"/>
    </location>
</feature>
<accession>A0A9N7TQD7</accession>
<dbReference type="SUPFAM" id="SSF143575">
    <property type="entry name" value="GAS2 domain-like"/>
    <property type="match status" value="1"/>
</dbReference>
<dbReference type="AlphaFoldDB" id="A0A9N7TQD7"/>
<dbReference type="EMBL" id="CADEAL010000254">
    <property type="protein sequence ID" value="CAB1417231.1"/>
    <property type="molecule type" value="Genomic_DNA"/>
</dbReference>
<dbReference type="Pfam" id="PF02187">
    <property type="entry name" value="GAS2"/>
    <property type="match status" value="1"/>
</dbReference>
<organism evidence="6 7">
    <name type="scientific">Pleuronectes platessa</name>
    <name type="common">European plaice</name>
    <dbReference type="NCBI Taxonomy" id="8262"/>
    <lineage>
        <taxon>Eukaryota</taxon>
        <taxon>Metazoa</taxon>
        <taxon>Chordata</taxon>
        <taxon>Craniata</taxon>
        <taxon>Vertebrata</taxon>
        <taxon>Euteleostomi</taxon>
        <taxon>Actinopterygii</taxon>
        <taxon>Neopterygii</taxon>
        <taxon>Teleostei</taxon>
        <taxon>Neoteleostei</taxon>
        <taxon>Acanthomorphata</taxon>
        <taxon>Carangaria</taxon>
        <taxon>Pleuronectiformes</taxon>
        <taxon>Pleuronectoidei</taxon>
        <taxon>Pleuronectidae</taxon>
        <taxon>Pleuronectes</taxon>
    </lineage>
</organism>
<name>A0A9N7TQD7_PLEPL</name>
<reference evidence="6" key="1">
    <citation type="submission" date="2020-03" db="EMBL/GenBank/DDBJ databases">
        <authorList>
            <person name="Weist P."/>
        </authorList>
    </citation>
    <scope>NUCLEOTIDE SEQUENCE</scope>
</reference>
<dbReference type="InterPro" id="IPR003108">
    <property type="entry name" value="GAR_dom"/>
</dbReference>
<comment type="caution">
    <text evidence="6">The sequence shown here is derived from an EMBL/GenBank/DDBJ whole genome shotgun (WGS) entry which is preliminary data.</text>
</comment>
<keyword evidence="2" id="KW-0963">Cytoplasm</keyword>
<evidence type="ECO:0000256" key="2">
    <source>
        <dbReference type="ARBA" id="ARBA00022490"/>
    </source>
</evidence>
<dbReference type="Gene3D" id="3.30.920.20">
    <property type="entry name" value="Gas2-like domain"/>
    <property type="match status" value="1"/>
</dbReference>
<evidence type="ECO:0000313" key="7">
    <source>
        <dbReference type="Proteomes" id="UP001153269"/>
    </source>
</evidence>
<dbReference type="GO" id="GO:0005856">
    <property type="term" value="C:cytoskeleton"/>
    <property type="evidence" value="ECO:0007669"/>
    <property type="project" value="UniProtKB-SubCell"/>
</dbReference>
<keyword evidence="3" id="KW-0206">Cytoskeleton</keyword>
<keyword evidence="7" id="KW-1185">Reference proteome</keyword>
<feature type="domain" description="GAR" evidence="5">
    <location>
        <begin position="156"/>
        <end position="240"/>
    </location>
</feature>
<proteinExistence type="predicted"/>
<feature type="region of interest" description="Disordered" evidence="4">
    <location>
        <begin position="49"/>
        <end position="170"/>
    </location>
</feature>
<gene>
    <name evidence="6" type="ORF">PLEPLA_LOCUS5033</name>
</gene>
<dbReference type="InterPro" id="IPR036534">
    <property type="entry name" value="GAR_dom_sf"/>
</dbReference>
<sequence>MYIEQTRSTIGYTAGSAICAPPTTTLPTLARNEWLTACPSYLGPITTAPATSPSTLSSPPHERSSTPPPAPPFHQQGNQRHEDRRSINGPAHSRRHPGTPSAPALRPPALISPPSARPPRHPPYGPLLYHPRRHALAGGTRGGRGARRPGGGGARGGSFLAPSAGTEHLTGDLSATKRAEKDRLDIVAAVAMAAVGFQLPMWACAFCASLRMLNERHVMVRVGGGWETFLSYLQKHDPCRGGPAGRSEVRACRYKAKSPSLNISPDSYMVVGAHYRGKK</sequence>
<feature type="compositionally biased region" description="Low complexity" evidence="4">
    <location>
        <begin position="49"/>
        <end position="59"/>
    </location>
</feature>
<protein>
    <recommendedName>
        <fullName evidence="5">GAR domain-containing protein</fullName>
    </recommendedName>
</protein>
<dbReference type="PROSITE" id="PS51460">
    <property type="entry name" value="GAR"/>
    <property type="match status" value="1"/>
</dbReference>
<evidence type="ECO:0000256" key="1">
    <source>
        <dbReference type="ARBA" id="ARBA00004245"/>
    </source>
</evidence>
<evidence type="ECO:0000256" key="4">
    <source>
        <dbReference type="SAM" id="MobiDB-lite"/>
    </source>
</evidence>
<dbReference type="GO" id="GO:0008017">
    <property type="term" value="F:microtubule binding"/>
    <property type="evidence" value="ECO:0007669"/>
    <property type="project" value="InterPro"/>
</dbReference>
<dbReference type="SMART" id="SM00243">
    <property type="entry name" value="GAS2"/>
    <property type="match status" value="1"/>
</dbReference>
<evidence type="ECO:0000313" key="6">
    <source>
        <dbReference type="EMBL" id="CAB1417231.1"/>
    </source>
</evidence>
<evidence type="ECO:0000256" key="3">
    <source>
        <dbReference type="ARBA" id="ARBA00023212"/>
    </source>
</evidence>
<dbReference type="Proteomes" id="UP001153269">
    <property type="component" value="Unassembled WGS sequence"/>
</dbReference>